<dbReference type="AlphaFoldDB" id="A0A162RMQ9"/>
<dbReference type="EMBL" id="AMYB01000001">
    <property type="protein sequence ID" value="OAD07369.1"/>
    <property type="molecule type" value="Genomic_DNA"/>
</dbReference>
<evidence type="ECO:0000313" key="2">
    <source>
        <dbReference type="EMBL" id="OAD07369.1"/>
    </source>
</evidence>
<evidence type="ECO:0000313" key="3">
    <source>
        <dbReference type="Proteomes" id="UP000077051"/>
    </source>
</evidence>
<sequence>MRPRLDDGCTCARTCCFDALRLDQEDSDQEYSCRESTPSSESTEGIIERPNAKRKDYLVSTNGSDVIDLTSLDHKWILKSGDHQVQSKFSLADRLNNELPA</sequence>
<dbReference type="VEuPathDB" id="FungiDB:MUCCIDRAFT_182101"/>
<comment type="caution">
    <text evidence="2">The sequence shown here is derived from an EMBL/GenBank/DDBJ whole genome shotgun (WGS) entry which is preliminary data.</text>
</comment>
<keyword evidence="3" id="KW-1185">Reference proteome</keyword>
<dbReference type="Proteomes" id="UP000077051">
    <property type="component" value="Unassembled WGS sequence"/>
</dbReference>
<feature type="region of interest" description="Disordered" evidence="1">
    <location>
        <begin position="28"/>
        <end position="49"/>
    </location>
</feature>
<feature type="compositionally biased region" description="Polar residues" evidence="1">
    <location>
        <begin position="34"/>
        <end position="43"/>
    </location>
</feature>
<reference evidence="2 3" key="1">
    <citation type="submission" date="2015-06" db="EMBL/GenBank/DDBJ databases">
        <title>Expansion of signal transduction pathways in fungi by whole-genome duplication.</title>
        <authorList>
            <consortium name="DOE Joint Genome Institute"/>
            <person name="Corrochano L.M."/>
            <person name="Kuo A."/>
            <person name="Marcet-Houben M."/>
            <person name="Polaino S."/>
            <person name="Salamov A."/>
            <person name="Villalobos J.M."/>
            <person name="Alvarez M.I."/>
            <person name="Avalos J."/>
            <person name="Benito E.P."/>
            <person name="Benoit I."/>
            <person name="Burger G."/>
            <person name="Camino L.P."/>
            <person name="Canovas D."/>
            <person name="Cerda-Olmedo E."/>
            <person name="Cheng J.-F."/>
            <person name="Dominguez A."/>
            <person name="Elias M."/>
            <person name="Eslava A.P."/>
            <person name="Glaser F."/>
            <person name="Grimwood J."/>
            <person name="Gutierrez G."/>
            <person name="Heitman J."/>
            <person name="Henrissat B."/>
            <person name="Iturriaga E.A."/>
            <person name="Lang B.F."/>
            <person name="Lavin J.L."/>
            <person name="Lee S."/>
            <person name="Li W."/>
            <person name="Lindquist E."/>
            <person name="Lopez-Garcia S."/>
            <person name="Luque E.M."/>
            <person name="Marcos A.T."/>
            <person name="Martin J."/>
            <person name="Mccluskey K."/>
            <person name="Medina H.R."/>
            <person name="Miralles-Duran A."/>
            <person name="Miyazaki A."/>
            <person name="Munoz-Torres E."/>
            <person name="Oguiza J.A."/>
            <person name="Ohm R."/>
            <person name="Olmedo M."/>
            <person name="Orejas M."/>
            <person name="Ortiz-Castellanos L."/>
            <person name="Pisabarro A.G."/>
            <person name="Rodriguez-Romero J."/>
            <person name="Ruiz-Herrera J."/>
            <person name="Ruiz-Vazquez R."/>
            <person name="Sanz C."/>
            <person name="Schackwitz W."/>
            <person name="Schmutz J."/>
            <person name="Shahriari M."/>
            <person name="Shelest E."/>
            <person name="Silva-Franco F."/>
            <person name="Soanes D."/>
            <person name="Syed K."/>
            <person name="Tagua V.G."/>
            <person name="Talbot N.J."/>
            <person name="Thon M."/>
            <person name="De Vries R.P."/>
            <person name="Wiebenga A."/>
            <person name="Yadav J.S."/>
            <person name="Braun E.L."/>
            <person name="Baker S."/>
            <person name="Garre V."/>
            <person name="Horwitz B."/>
            <person name="Torres-Martinez S."/>
            <person name="Idnurm A."/>
            <person name="Herrera-Estrella A."/>
            <person name="Gabaldon T."/>
            <person name="Grigoriev I.V."/>
        </authorList>
    </citation>
    <scope>NUCLEOTIDE SEQUENCE [LARGE SCALE GENOMIC DNA]</scope>
    <source>
        <strain evidence="2 3">CBS 277.49</strain>
    </source>
</reference>
<accession>A0A162RMQ9</accession>
<gene>
    <name evidence="2" type="ORF">MUCCIDRAFT_182101</name>
</gene>
<evidence type="ECO:0000256" key="1">
    <source>
        <dbReference type="SAM" id="MobiDB-lite"/>
    </source>
</evidence>
<name>A0A162RMQ9_MUCCL</name>
<dbReference type="OrthoDB" id="2288479at2759"/>
<protein>
    <submittedName>
        <fullName evidence="2">Uncharacterized protein</fullName>
    </submittedName>
</protein>
<proteinExistence type="predicted"/>
<organism evidence="2 3">
    <name type="scientific">Mucor lusitanicus CBS 277.49</name>
    <dbReference type="NCBI Taxonomy" id="747725"/>
    <lineage>
        <taxon>Eukaryota</taxon>
        <taxon>Fungi</taxon>
        <taxon>Fungi incertae sedis</taxon>
        <taxon>Mucoromycota</taxon>
        <taxon>Mucoromycotina</taxon>
        <taxon>Mucoromycetes</taxon>
        <taxon>Mucorales</taxon>
        <taxon>Mucorineae</taxon>
        <taxon>Mucoraceae</taxon>
        <taxon>Mucor</taxon>
    </lineage>
</organism>